<keyword evidence="3" id="KW-1185">Reference proteome</keyword>
<evidence type="ECO:0000313" key="3">
    <source>
        <dbReference type="Proteomes" id="UP000621670"/>
    </source>
</evidence>
<gene>
    <name evidence="2" type="ORF">H8R26_06845</name>
</gene>
<dbReference type="Gene3D" id="1.10.3680.10">
    <property type="entry name" value="TerB-like"/>
    <property type="match status" value="2"/>
</dbReference>
<comment type="caution">
    <text evidence="2">The sequence shown here is derived from an EMBL/GenBank/DDBJ whole genome shotgun (WGS) entry which is preliminary data.</text>
</comment>
<feature type="domain" description="Co-chaperone DjlA N-terminal" evidence="1">
    <location>
        <begin position="5"/>
        <end position="48"/>
    </location>
</feature>
<organism evidence="2 3">
    <name type="scientific">Flavobacterium turcicum</name>
    <dbReference type="NCBI Taxonomy" id="2764718"/>
    <lineage>
        <taxon>Bacteria</taxon>
        <taxon>Pseudomonadati</taxon>
        <taxon>Bacteroidota</taxon>
        <taxon>Flavobacteriia</taxon>
        <taxon>Flavobacteriales</taxon>
        <taxon>Flavobacteriaceae</taxon>
        <taxon>Flavobacterium</taxon>
    </lineage>
</organism>
<dbReference type="EMBL" id="JACRUM010000003">
    <property type="protein sequence ID" value="MBC5863137.1"/>
    <property type="molecule type" value="Genomic_DNA"/>
</dbReference>
<reference evidence="2 3" key="1">
    <citation type="submission" date="2020-08" db="EMBL/GenBank/DDBJ databases">
        <title>Description of novel Flavobacterium F-400 isolate.</title>
        <authorList>
            <person name="Saticioglu I."/>
            <person name="Duman M."/>
            <person name="Altun S."/>
        </authorList>
    </citation>
    <scope>NUCLEOTIDE SEQUENCE [LARGE SCALE GENOMIC DNA]</scope>
    <source>
        <strain evidence="2 3">F-400</strain>
    </source>
</reference>
<accession>A0ABR7JFA5</accession>
<protein>
    <submittedName>
        <fullName evidence="2">TerB family tellurite resistance protein</fullName>
    </submittedName>
</protein>
<dbReference type="RefSeq" id="WP_166134721.1">
    <property type="nucleotide sequence ID" value="NZ_JAAOBY010000003.1"/>
</dbReference>
<dbReference type="InterPro" id="IPR007791">
    <property type="entry name" value="DjlA_N"/>
</dbReference>
<dbReference type="InterPro" id="IPR029024">
    <property type="entry name" value="TerB-like"/>
</dbReference>
<dbReference type="SUPFAM" id="SSF158682">
    <property type="entry name" value="TerB-like"/>
    <property type="match status" value="2"/>
</dbReference>
<evidence type="ECO:0000313" key="2">
    <source>
        <dbReference type="EMBL" id="MBC5863137.1"/>
    </source>
</evidence>
<sequence length="133" mass="15451">MATFEEKRSLLLELIAFATVDGKLHPREYEFLRIVAVELGFNTADFQALFHEELPELPIRSEFMRIQQFYRLALLMHCDGVLHDKELAAIQQIAIKMGLNPHATKRILKLMEKSPFSVIESEVLLTIFQEQHN</sequence>
<dbReference type="Proteomes" id="UP000621670">
    <property type="component" value="Unassembled WGS sequence"/>
</dbReference>
<name>A0ABR7JFA5_9FLAO</name>
<evidence type="ECO:0000259" key="1">
    <source>
        <dbReference type="Pfam" id="PF05099"/>
    </source>
</evidence>
<dbReference type="Pfam" id="PF05099">
    <property type="entry name" value="TerB"/>
    <property type="match status" value="1"/>
</dbReference>
<proteinExistence type="predicted"/>